<dbReference type="Pfam" id="PF14702">
    <property type="entry name" value="hGDE_central"/>
    <property type="match status" value="1"/>
</dbReference>
<evidence type="ECO:0000313" key="2">
    <source>
        <dbReference type="EMBL" id="GFD48756.1"/>
    </source>
</evidence>
<reference evidence="2" key="1">
    <citation type="journal article" date="2019" name="Sci. Rep.">
        <title>Draft genome of Tanacetum cinerariifolium, the natural source of mosquito coil.</title>
        <authorList>
            <person name="Yamashiro T."/>
            <person name="Shiraishi A."/>
            <person name="Satake H."/>
            <person name="Nakayama K."/>
        </authorList>
    </citation>
    <scope>NUCLEOTIDE SEQUENCE</scope>
</reference>
<protein>
    <recommendedName>
        <fullName evidence="1">Glycogen debranching enzyme central domain-containing protein</fullName>
    </recommendedName>
</protein>
<dbReference type="GO" id="GO:0004134">
    <property type="term" value="F:4-alpha-glucanotransferase activity"/>
    <property type="evidence" value="ECO:0007669"/>
    <property type="project" value="InterPro"/>
</dbReference>
<dbReference type="PANTHER" id="PTHR10569">
    <property type="entry name" value="GLYCOGEN DEBRANCHING ENZYME"/>
    <property type="match status" value="1"/>
</dbReference>
<proteinExistence type="predicted"/>
<feature type="domain" description="Glycogen debranching enzyme central" evidence="1">
    <location>
        <begin position="4"/>
        <end position="126"/>
    </location>
</feature>
<dbReference type="InterPro" id="IPR010401">
    <property type="entry name" value="AGL/Gdb1"/>
</dbReference>
<accession>A0A699WT47</accession>
<dbReference type="EMBL" id="BKCJ011729212">
    <property type="protein sequence ID" value="GFD48756.1"/>
    <property type="molecule type" value="Genomic_DNA"/>
</dbReference>
<gene>
    <name evidence="2" type="ORF">Tci_920725</name>
</gene>
<name>A0A699WT47_TANCI</name>
<feature type="non-terminal residue" evidence="2">
    <location>
        <position position="1"/>
    </location>
</feature>
<dbReference type="InterPro" id="IPR032788">
    <property type="entry name" value="AGL_central"/>
</dbReference>
<feature type="non-terminal residue" evidence="2">
    <location>
        <position position="127"/>
    </location>
</feature>
<organism evidence="2">
    <name type="scientific">Tanacetum cinerariifolium</name>
    <name type="common">Dalmatian daisy</name>
    <name type="synonym">Chrysanthemum cinerariifolium</name>
    <dbReference type="NCBI Taxonomy" id="118510"/>
    <lineage>
        <taxon>Eukaryota</taxon>
        <taxon>Viridiplantae</taxon>
        <taxon>Streptophyta</taxon>
        <taxon>Embryophyta</taxon>
        <taxon>Tracheophyta</taxon>
        <taxon>Spermatophyta</taxon>
        <taxon>Magnoliopsida</taxon>
        <taxon>eudicotyledons</taxon>
        <taxon>Gunneridae</taxon>
        <taxon>Pentapetalae</taxon>
        <taxon>asterids</taxon>
        <taxon>campanulids</taxon>
        <taxon>Asterales</taxon>
        <taxon>Asteraceae</taxon>
        <taxon>Asteroideae</taxon>
        <taxon>Anthemideae</taxon>
        <taxon>Anthemidinae</taxon>
        <taxon>Tanacetum</taxon>
    </lineage>
</organism>
<comment type="caution">
    <text evidence="2">The sequence shown here is derived from an EMBL/GenBank/DDBJ whole genome shotgun (WGS) entry which is preliminary data.</text>
</comment>
<dbReference type="PANTHER" id="PTHR10569:SF2">
    <property type="entry name" value="GLYCOGEN DEBRANCHING ENZYME"/>
    <property type="match status" value="1"/>
</dbReference>
<dbReference type="AlphaFoldDB" id="A0A699WT47"/>
<dbReference type="GO" id="GO:0005980">
    <property type="term" value="P:glycogen catabolic process"/>
    <property type="evidence" value="ECO:0007669"/>
    <property type="project" value="InterPro"/>
</dbReference>
<dbReference type="GO" id="GO:0004135">
    <property type="term" value="F:amylo-alpha-1,6-glucosidase activity"/>
    <property type="evidence" value="ECO:0007669"/>
    <property type="project" value="InterPro"/>
</dbReference>
<evidence type="ECO:0000259" key="1">
    <source>
        <dbReference type="Pfam" id="PF14702"/>
    </source>
</evidence>
<sequence>GGFGQTKLPGTNAKLIGSWNLEVDNSPETRARIIGDKTTLRGLPAQTRDLKGVVVETIGDSTTISIPDKFPPGSIALFETWVPTAEHADGLDKYVTSGAGAAFRDVTLTDLNYILYRCDPEERDATD</sequence>